<name>A0ABM9EPQ7_9BACI</name>
<gene>
    <name evidence="1" type="ORF">BACCIP111895_01740</name>
</gene>
<keyword evidence="2" id="KW-1185">Reference proteome</keyword>
<organism evidence="1 2">
    <name type="scientific">Neobacillus rhizosphaerae</name>
    <dbReference type="NCBI Taxonomy" id="2880965"/>
    <lineage>
        <taxon>Bacteria</taxon>
        <taxon>Bacillati</taxon>
        <taxon>Bacillota</taxon>
        <taxon>Bacilli</taxon>
        <taxon>Bacillales</taxon>
        <taxon>Bacillaceae</taxon>
        <taxon>Neobacillus</taxon>
    </lineage>
</organism>
<evidence type="ECO:0000313" key="1">
    <source>
        <dbReference type="EMBL" id="CAH2714568.1"/>
    </source>
</evidence>
<sequence length="66" mass="7741">MKISIVNNPLVGFFFFDIFPQLGELELFYLNEIEAVLIKRLFNNLEARILSMYGDSHNPMTLFGIW</sequence>
<comment type="caution">
    <text evidence="1">The sequence shown here is derived from an EMBL/GenBank/DDBJ whole genome shotgun (WGS) entry which is preliminary data.</text>
</comment>
<dbReference type="EMBL" id="CALBWS010000008">
    <property type="protein sequence ID" value="CAH2714568.1"/>
    <property type="molecule type" value="Genomic_DNA"/>
</dbReference>
<protein>
    <submittedName>
        <fullName evidence="1">Uncharacterized protein</fullName>
    </submittedName>
</protein>
<dbReference type="Proteomes" id="UP000838308">
    <property type="component" value="Unassembled WGS sequence"/>
</dbReference>
<proteinExistence type="predicted"/>
<accession>A0ABM9EPQ7</accession>
<evidence type="ECO:0000313" key="2">
    <source>
        <dbReference type="Proteomes" id="UP000838308"/>
    </source>
</evidence>
<reference evidence="1" key="1">
    <citation type="submission" date="2022-04" db="EMBL/GenBank/DDBJ databases">
        <authorList>
            <person name="Criscuolo A."/>
        </authorList>
    </citation>
    <scope>NUCLEOTIDE SEQUENCE</scope>
    <source>
        <strain evidence="1">CIP111895</strain>
    </source>
</reference>